<evidence type="ECO:0000313" key="8">
    <source>
        <dbReference type="Proteomes" id="UP000229847"/>
    </source>
</evidence>
<evidence type="ECO:0000259" key="6">
    <source>
        <dbReference type="Pfam" id="PF01029"/>
    </source>
</evidence>
<proteinExistence type="inferred from homology"/>
<dbReference type="PANTHER" id="PTHR11078">
    <property type="entry name" value="N UTILIZATION SUBSTANCE PROTEIN B-RELATED"/>
    <property type="match status" value="1"/>
</dbReference>
<evidence type="ECO:0000256" key="4">
    <source>
        <dbReference type="ARBA" id="ARBA00023015"/>
    </source>
</evidence>
<dbReference type="GO" id="GO:0006353">
    <property type="term" value="P:DNA-templated transcription termination"/>
    <property type="evidence" value="ECO:0007669"/>
    <property type="project" value="InterPro"/>
</dbReference>
<evidence type="ECO:0000256" key="5">
    <source>
        <dbReference type="ARBA" id="ARBA00023163"/>
    </source>
</evidence>
<accession>A0A2H0BI53</accession>
<dbReference type="SUPFAM" id="SSF48013">
    <property type="entry name" value="NusB-like"/>
    <property type="match status" value="1"/>
</dbReference>
<organism evidence="7 8">
    <name type="scientific">Candidatus Woesebacteria bacterium CG22_combo_CG10-13_8_21_14_all_39_10</name>
    <dbReference type="NCBI Taxonomy" id="1975059"/>
    <lineage>
        <taxon>Bacteria</taxon>
        <taxon>Candidatus Woeseibacteriota</taxon>
    </lineage>
</organism>
<dbReference type="GO" id="GO:0005829">
    <property type="term" value="C:cytosol"/>
    <property type="evidence" value="ECO:0007669"/>
    <property type="project" value="TreeGrafter"/>
</dbReference>
<dbReference type="InterPro" id="IPR035926">
    <property type="entry name" value="NusB-like_sf"/>
</dbReference>
<keyword evidence="2" id="KW-0889">Transcription antitermination</keyword>
<evidence type="ECO:0000313" key="7">
    <source>
        <dbReference type="EMBL" id="PIP57353.1"/>
    </source>
</evidence>
<comment type="caution">
    <text evidence="7">The sequence shown here is derived from an EMBL/GenBank/DDBJ whole genome shotgun (WGS) entry which is preliminary data.</text>
</comment>
<sequence>YFKQERRDDIVVKILRNKKRLDKKIEESAPEWPIDKLNRIDLAILRLAVYELEQKEAPPKVIIDEAVELAKEFGSDNSASFINGVLGTIYKHD</sequence>
<feature type="non-terminal residue" evidence="7">
    <location>
        <position position="1"/>
    </location>
</feature>
<dbReference type="AlphaFoldDB" id="A0A2H0BI53"/>
<dbReference type="GO" id="GO:0031564">
    <property type="term" value="P:transcription antitermination"/>
    <property type="evidence" value="ECO:0007669"/>
    <property type="project" value="UniProtKB-KW"/>
</dbReference>
<dbReference type="GO" id="GO:0003723">
    <property type="term" value="F:RNA binding"/>
    <property type="evidence" value="ECO:0007669"/>
    <property type="project" value="UniProtKB-KW"/>
</dbReference>
<reference evidence="7 8" key="1">
    <citation type="submission" date="2017-09" db="EMBL/GenBank/DDBJ databases">
        <title>Depth-based differentiation of microbial function through sediment-hosted aquifers and enrichment of novel symbionts in the deep terrestrial subsurface.</title>
        <authorList>
            <person name="Probst A.J."/>
            <person name="Ladd B."/>
            <person name="Jarett J.K."/>
            <person name="Geller-Mcgrath D.E."/>
            <person name="Sieber C.M."/>
            <person name="Emerson J.B."/>
            <person name="Anantharaman K."/>
            <person name="Thomas B.C."/>
            <person name="Malmstrom R."/>
            <person name="Stieglmeier M."/>
            <person name="Klingl A."/>
            <person name="Woyke T."/>
            <person name="Ryan C.M."/>
            <person name="Banfield J.F."/>
        </authorList>
    </citation>
    <scope>NUCLEOTIDE SEQUENCE [LARGE SCALE GENOMIC DNA]</scope>
    <source>
        <strain evidence="7">CG22_combo_CG10-13_8_21_14_all_39_10</strain>
    </source>
</reference>
<dbReference type="PANTHER" id="PTHR11078:SF3">
    <property type="entry name" value="ANTITERMINATION NUSB DOMAIN-CONTAINING PROTEIN"/>
    <property type="match status" value="1"/>
</dbReference>
<keyword evidence="5" id="KW-0804">Transcription</keyword>
<gene>
    <name evidence="7" type="primary">nusB</name>
    <name evidence="7" type="ORF">COX03_03585</name>
</gene>
<dbReference type="InterPro" id="IPR011605">
    <property type="entry name" value="NusB_fam"/>
</dbReference>
<dbReference type="Gene3D" id="1.10.940.10">
    <property type="entry name" value="NusB-like"/>
    <property type="match status" value="1"/>
</dbReference>
<keyword evidence="3" id="KW-0694">RNA-binding</keyword>
<dbReference type="InterPro" id="IPR006027">
    <property type="entry name" value="NusB_RsmB_TIM44"/>
</dbReference>
<evidence type="ECO:0000256" key="1">
    <source>
        <dbReference type="ARBA" id="ARBA00005952"/>
    </source>
</evidence>
<keyword evidence="4" id="KW-0805">Transcription regulation</keyword>
<evidence type="ECO:0000256" key="3">
    <source>
        <dbReference type="ARBA" id="ARBA00022884"/>
    </source>
</evidence>
<feature type="domain" description="NusB/RsmB/TIM44" evidence="6">
    <location>
        <begin position="9"/>
        <end position="91"/>
    </location>
</feature>
<evidence type="ECO:0000256" key="2">
    <source>
        <dbReference type="ARBA" id="ARBA00022814"/>
    </source>
</evidence>
<dbReference type="EMBL" id="PCSW01000107">
    <property type="protein sequence ID" value="PIP57353.1"/>
    <property type="molecule type" value="Genomic_DNA"/>
</dbReference>
<protein>
    <submittedName>
        <fullName evidence="7">Transcription antitermination factor NusB</fullName>
    </submittedName>
</protein>
<dbReference type="Proteomes" id="UP000229847">
    <property type="component" value="Unassembled WGS sequence"/>
</dbReference>
<dbReference type="Pfam" id="PF01029">
    <property type="entry name" value="NusB"/>
    <property type="match status" value="1"/>
</dbReference>
<dbReference type="NCBIfam" id="TIGR01951">
    <property type="entry name" value="nusB"/>
    <property type="match status" value="1"/>
</dbReference>
<comment type="similarity">
    <text evidence="1">Belongs to the NusB family.</text>
</comment>
<name>A0A2H0BI53_9BACT</name>